<feature type="compositionally biased region" description="Basic and acidic residues" evidence="1">
    <location>
        <begin position="156"/>
        <end position="165"/>
    </location>
</feature>
<accession>A0A9W8SHP5</accession>
<feature type="region of interest" description="Disordered" evidence="1">
    <location>
        <begin position="127"/>
        <end position="176"/>
    </location>
</feature>
<keyword evidence="3" id="KW-1185">Reference proteome</keyword>
<evidence type="ECO:0000313" key="2">
    <source>
        <dbReference type="EMBL" id="KAJ4271321.1"/>
    </source>
</evidence>
<reference evidence="2" key="1">
    <citation type="submission" date="2022-09" db="EMBL/GenBank/DDBJ databases">
        <title>Fusarium specimens isolated from Avocado Roots.</title>
        <authorList>
            <person name="Stajich J."/>
            <person name="Roper C."/>
            <person name="Heimlech-Rivalta G."/>
        </authorList>
    </citation>
    <scope>NUCLEOTIDE SEQUENCE</scope>
    <source>
        <strain evidence="2">CF00136</strain>
    </source>
</reference>
<dbReference type="Proteomes" id="UP001152049">
    <property type="component" value="Unassembled WGS sequence"/>
</dbReference>
<comment type="caution">
    <text evidence="2">The sequence shown here is derived from an EMBL/GenBank/DDBJ whole genome shotgun (WGS) entry which is preliminary data.</text>
</comment>
<dbReference type="OrthoDB" id="5092412at2759"/>
<evidence type="ECO:0000313" key="3">
    <source>
        <dbReference type="Proteomes" id="UP001152049"/>
    </source>
</evidence>
<gene>
    <name evidence="2" type="ORF">NW762_000023</name>
</gene>
<dbReference type="EMBL" id="JAOQAZ010000001">
    <property type="protein sequence ID" value="KAJ4271321.1"/>
    <property type="molecule type" value="Genomic_DNA"/>
</dbReference>
<evidence type="ECO:0000256" key="1">
    <source>
        <dbReference type="SAM" id="MobiDB-lite"/>
    </source>
</evidence>
<dbReference type="AlphaFoldDB" id="A0A9W8SHP5"/>
<protein>
    <submittedName>
        <fullName evidence="2">Uncharacterized protein</fullName>
    </submittedName>
</protein>
<sequence length="176" mass="19500">MSDTSSTYSGDSIDSTIAQVNFNHREEPQIWDQHFETPPQETAPSPLAAFEERLWMRWHATECLDPANCAHSFDATYTDSPINHPGPRPFRSVSTNFPTSGSDYTLWGSKATNSGRTSATREAFDFDQGADSFPHGRNSFAARRNRKSGAAGLRHTFSDSSHRDVAPSTRSPPYTA</sequence>
<proteinExistence type="predicted"/>
<organism evidence="2 3">
    <name type="scientific">Fusarium torreyae</name>
    <dbReference type="NCBI Taxonomy" id="1237075"/>
    <lineage>
        <taxon>Eukaryota</taxon>
        <taxon>Fungi</taxon>
        <taxon>Dikarya</taxon>
        <taxon>Ascomycota</taxon>
        <taxon>Pezizomycotina</taxon>
        <taxon>Sordariomycetes</taxon>
        <taxon>Hypocreomycetidae</taxon>
        <taxon>Hypocreales</taxon>
        <taxon>Nectriaceae</taxon>
        <taxon>Fusarium</taxon>
    </lineage>
</organism>
<name>A0A9W8SHP5_9HYPO</name>